<reference evidence="2" key="1">
    <citation type="submission" date="2022-11" db="UniProtKB">
        <authorList>
            <consortium name="WormBaseParasite"/>
        </authorList>
    </citation>
    <scope>IDENTIFICATION</scope>
</reference>
<evidence type="ECO:0000313" key="1">
    <source>
        <dbReference type="Proteomes" id="UP000887580"/>
    </source>
</evidence>
<name>A0AC35GPN6_9BILA</name>
<dbReference type="Proteomes" id="UP000887580">
    <property type="component" value="Unplaced"/>
</dbReference>
<proteinExistence type="predicted"/>
<sequence>MILIKSSKEEQEVKAEKEMFDSMFANFTDIFQDSHPTVSASIKNVTTCIENAASTKNVTTCIENAGLVEKLKDFSLGASRLGHSTLQERNNYCMDNKNIISFVYQCINKASTPENEKFIDALHLSATFVVDLFCATSNENIAKIAEASSELPLKELLTPEEYLPFSQINFLIKNKITPTEMNYCLPVRASEAFEMAVIKTRSVPFEFHSRMTVGMQLAITIQGKFPFKTLEECQKEY</sequence>
<organism evidence="1 2">
    <name type="scientific">Panagrolaimus sp. PS1159</name>
    <dbReference type="NCBI Taxonomy" id="55785"/>
    <lineage>
        <taxon>Eukaryota</taxon>
        <taxon>Metazoa</taxon>
        <taxon>Ecdysozoa</taxon>
        <taxon>Nematoda</taxon>
        <taxon>Chromadorea</taxon>
        <taxon>Rhabditida</taxon>
        <taxon>Tylenchina</taxon>
        <taxon>Panagrolaimomorpha</taxon>
        <taxon>Panagrolaimoidea</taxon>
        <taxon>Panagrolaimidae</taxon>
        <taxon>Panagrolaimus</taxon>
    </lineage>
</organism>
<evidence type="ECO:0000313" key="2">
    <source>
        <dbReference type="WBParaSite" id="PS1159_v2.g7566.t2"/>
    </source>
</evidence>
<accession>A0AC35GPN6</accession>
<protein>
    <submittedName>
        <fullName evidence="2">Uncharacterized protein</fullName>
    </submittedName>
</protein>
<dbReference type="WBParaSite" id="PS1159_v2.g7566.t2">
    <property type="protein sequence ID" value="PS1159_v2.g7566.t2"/>
    <property type="gene ID" value="PS1159_v2.g7566"/>
</dbReference>